<keyword evidence="2" id="KW-0614">Plasmid</keyword>
<evidence type="ECO:0000313" key="3">
    <source>
        <dbReference type="Proteomes" id="UP000242886"/>
    </source>
</evidence>
<accession>A0A7Z7MWA7</accession>
<name>A0A7Z7MWA7_9PROT</name>
<dbReference type="RefSeq" id="WP_154717464.1">
    <property type="nucleotide sequence ID" value="NZ_LT837804.1"/>
</dbReference>
<gene>
    <name evidence="2" type="ORF">SDENCHOL_PA10008</name>
</gene>
<reference evidence="2" key="1">
    <citation type="submission" date="2017-03" db="EMBL/GenBank/DDBJ databases">
        <authorList>
            <consortium name="AG Boll"/>
        </authorList>
    </citation>
    <scope>NUCLEOTIDE SEQUENCE [LARGE SCALE GENOMIC DNA]</scope>
    <source>
        <strain evidence="2">Chol</strain>
    </source>
</reference>
<dbReference type="Proteomes" id="UP000242886">
    <property type="component" value="Plasmid SDENCHOLpa"/>
</dbReference>
<feature type="region of interest" description="Disordered" evidence="1">
    <location>
        <begin position="55"/>
        <end position="84"/>
    </location>
</feature>
<evidence type="ECO:0000313" key="2">
    <source>
        <dbReference type="EMBL" id="SMB33084.1"/>
    </source>
</evidence>
<evidence type="ECO:0000256" key="1">
    <source>
        <dbReference type="SAM" id="MobiDB-lite"/>
    </source>
</evidence>
<organism evidence="2 3">
    <name type="scientific">Sterolibacterium denitrificans</name>
    <dbReference type="NCBI Taxonomy" id="157592"/>
    <lineage>
        <taxon>Bacteria</taxon>
        <taxon>Pseudomonadati</taxon>
        <taxon>Pseudomonadota</taxon>
        <taxon>Betaproteobacteria</taxon>
        <taxon>Nitrosomonadales</taxon>
        <taxon>Sterolibacteriaceae</taxon>
        <taxon>Sterolibacterium</taxon>
    </lineage>
</organism>
<geneLocation type="plasmid" evidence="2 3">
    <name>SDENCHOLpa</name>
</geneLocation>
<sequence>MPRTPKLWSNDDLAFAFNAACDFLLMEEWPEDDGGAQVAAYREAAKRIRRMADRLPLDADTKKKARRGETPGLKVNVNETKNGPLNRRNYRIEGVFPP</sequence>
<keyword evidence="3" id="KW-1185">Reference proteome</keyword>
<dbReference type="AlphaFoldDB" id="A0A7Z7MWA7"/>
<dbReference type="EMBL" id="LT837804">
    <property type="protein sequence ID" value="SMB33084.1"/>
    <property type="molecule type" value="Genomic_DNA"/>
</dbReference>
<proteinExistence type="predicted"/>
<protein>
    <submittedName>
        <fullName evidence="2">Uncharacterized protein</fullName>
    </submittedName>
</protein>